<dbReference type="AlphaFoldDB" id="A0A3B0SF24"/>
<gene>
    <name evidence="5" type="ORF">MNBD_ACTINO01-892</name>
</gene>
<evidence type="ECO:0000256" key="4">
    <source>
        <dbReference type="ARBA" id="ARBA00022840"/>
    </source>
</evidence>
<keyword evidence="4" id="KW-0067">ATP-binding</keyword>
<dbReference type="PANTHER" id="PTHR11088:SF60">
    <property type="entry name" value="TRNA DIMETHYLALLYLTRANSFERASE"/>
    <property type="match status" value="1"/>
</dbReference>
<dbReference type="PANTHER" id="PTHR11088">
    <property type="entry name" value="TRNA DIMETHYLALLYLTRANSFERASE"/>
    <property type="match status" value="1"/>
</dbReference>
<accession>A0A3B0SF24</accession>
<dbReference type="GO" id="GO:0052381">
    <property type="term" value="F:tRNA dimethylallyltransferase activity"/>
    <property type="evidence" value="ECO:0007669"/>
    <property type="project" value="UniProtKB-EC"/>
</dbReference>
<dbReference type="GO" id="GO:0005524">
    <property type="term" value="F:ATP binding"/>
    <property type="evidence" value="ECO:0007669"/>
    <property type="project" value="UniProtKB-KW"/>
</dbReference>
<name>A0A3B0SF24_9ZZZZ</name>
<comment type="similarity">
    <text evidence="1">Belongs to the IPP transferase family.</text>
</comment>
<dbReference type="EMBL" id="UOEI01000345">
    <property type="protein sequence ID" value="VAW02930.1"/>
    <property type="molecule type" value="Genomic_DNA"/>
</dbReference>
<evidence type="ECO:0000256" key="1">
    <source>
        <dbReference type="ARBA" id="ARBA00005842"/>
    </source>
</evidence>
<dbReference type="InterPro" id="IPR039657">
    <property type="entry name" value="Dimethylallyltransferase"/>
</dbReference>
<evidence type="ECO:0000256" key="2">
    <source>
        <dbReference type="ARBA" id="ARBA00022679"/>
    </source>
</evidence>
<sequence>MQVYRGMDIGTAKPDRSTRQRIDYRMLDVCDPDEELSVQRFQELARHEVAEILGTGGRVVIAGGSGLHFRTIVDAMTFAPTDREVRARLEARSGESLVAELLGSDPLAGDVVDLANPRRVLRAVEVWRLTGQTPTQRAATPEALALARYEPVLEFVGFGIDGVGSLDHRIRKRLTAMVEAGLPDEAAGLQGRMGRTASQAVGYRQYSAALDGEMSESEAFDATVRATNALVKRQRTFFRRDPRIRWITCQDGTEREIETAVTTIGEAMRWSS</sequence>
<dbReference type="Pfam" id="PF01715">
    <property type="entry name" value="IPPT"/>
    <property type="match status" value="1"/>
</dbReference>
<reference evidence="5" key="1">
    <citation type="submission" date="2018-06" db="EMBL/GenBank/DDBJ databases">
        <authorList>
            <person name="Zhirakovskaya E."/>
        </authorList>
    </citation>
    <scope>NUCLEOTIDE SEQUENCE</scope>
</reference>
<organism evidence="5">
    <name type="scientific">hydrothermal vent metagenome</name>
    <dbReference type="NCBI Taxonomy" id="652676"/>
    <lineage>
        <taxon>unclassified sequences</taxon>
        <taxon>metagenomes</taxon>
        <taxon>ecological metagenomes</taxon>
    </lineage>
</organism>
<proteinExistence type="inferred from homology"/>
<protein>
    <submittedName>
        <fullName evidence="5">tRNA dimethylallyltransferase</fullName>
        <ecNumber evidence="5">2.5.1.75</ecNumber>
    </submittedName>
</protein>
<keyword evidence="3" id="KW-0547">Nucleotide-binding</keyword>
<dbReference type="GO" id="GO:0006400">
    <property type="term" value="P:tRNA modification"/>
    <property type="evidence" value="ECO:0007669"/>
    <property type="project" value="TreeGrafter"/>
</dbReference>
<dbReference type="EC" id="2.5.1.75" evidence="5"/>
<evidence type="ECO:0000256" key="3">
    <source>
        <dbReference type="ARBA" id="ARBA00022741"/>
    </source>
</evidence>
<evidence type="ECO:0000313" key="5">
    <source>
        <dbReference type="EMBL" id="VAW02930.1"/>
    </source>
</evidence>
<dbReference type="Gene3D" id="1.10.20.140">
    <property type="match status" value="1"/>
</dbReference>
<keyword evidence="2 5" id="KW-0808">Transferase</keyword>
<dbReference type="Gene3D" id="3.40.50.300">
    <property type="entry name" value="P-loop containing nucleotide triphosphate hydrolases"/>
    <property type="match status" value="1"/>
</dbReference>
<dbReference type="InterPro" id="IPR027417">
    <property type="entry name" value="P-loop_NTPase"/>
</dbReference>